<dbReference type="Pfam" id="PF19425">
    <property type="entry name" value="Csd3_N2"/>
    <property type="match status" value="1"/>
</dbReference>
<dbReference type="GO" id="GO:0004222">
    <property type="term" value="F:metalloendopeptidase activity"/>
    <property type="evidence" value="ECO:0007669"/>
    <property type="project" value="TreeGrafter"/>
</dbReference>
<dbReference type="RefSeq" id="WP_010864223.1">
    <property type="nucleotide sequence ID" value="NZ_CP062196.1"/>
</dbReference>
<accession>A0A8E0W334</accession>
<dbReference type="FunFam" id="3.10.450.350:FF:000001">
    <property type="entry name" value="Murein DD-endopeptidase MepM"/>
    <property type="match status" value="1"/>
</dbReference>
<keyword evidence="7" id="KW-0862">Zinc</keyword>
<dbReference type="NCBIfam" id="NF008652">
    <property type="entry name" value="PRK11649.1"/>
    <property type="match status" value="1"/>
</dbReference>
<dbReference type="InterPro" id="IPR050570">
    <property type="entry name" value="Cell_wall_metabolism_enzyme"/>
</dbReference>
<evidence type="ECO:0000256" key="7">
    <source>
        <dbReference type="ARBA" id="ARBA00022833"/>
    </source>
</evidence>
<dbReference type="Gene3D" id="2.70.70.10">
    <property type="entry name" value="Glucose Permease (Domain IIA)"/>
    <property type="match status" value="1"/>
</dbReference>
<dbReference type="GO" id="GO:0005886">
    <property type="term" value="C:plasma membrane"/>
    <property type="evidence" value="ECO:0007669"/>
    <property type="project" value="UniProtKB-SubCell"/>
</dbReference>
<dbReference type="GO" id="GO:0006508">
    <property type="term" value="P:proteolysis"/>
    <property type="evidence" value="ECO:0007669"/>
    <property type="project" value="UniProtKB-KW"/>
</dbReference>
<organism evidence="11 12">
    <name type="scientific">Plesiomonas shigelloides</name>
    <name type="common">Aeromonas shigelloides</name>
    <dbReference type="NCBI Taxonomy" id="703"/>
    <lineage>
        <taxon>Bacteria</taxon>
        <taxon>Pseudomonadati</taxon>
        <taxon>Pseudomonadota</taxon>
        <taxon>Gammaproteobacteria</taxon>
        <taxon>Enterobacterales</taxon>
        <taxon>Enterobacteriaceae</taxon>
        <taxon>Plesiomonas</taxon>
    </lineage>
</organism>
<dbReference type="GO" id="GO:0046872">
    <property type="term" value="F:metal ion binding"/>
    <property type="evidence" value="ECO:0007669"/>
    <property type="project" value="UniProtKB-KW"/>
</dbReference>
<dbReference type="InterPro" id="IPR018392">
    <property type="entry name" value="LysM"/>
</dbReference>
<keyword evidence="8" id="KW-0482">Metalloprotease</keyword>
<protein>
    <submittedName>
        <fullName evidence="11">Murein DD-endopeptidase MepM</fullName>
        <ecNumber evidence="11">3.4.24.-</ecNumber>
    </submittedName>
</protein>
<dbReference type="PANTHER" id="PTHR21666">
    <property type="entry name" value="PEPTIDASE-RELATED"/>
    <property type="match status" value="1"/>
</dbReference>
<evidence type="ECO:0000256" key="6">
    <source>
        <dbReference type="ARBA" id="ARBA00022801"/>
    </source>
</evidence>
<dbReference type="AlphaFoldDB" id="A0A8E0W334"/>
<keyword evidence="10" id="KW-1133">Transmembrane helix</keyword>
<dbReference type="InterPro" id="IPR045834">
    <property type="entry name" value="Csd3_N2"/>
</dbReference>
<dbReference type="SMART" id="SM00257">
    <property type="entry name" value="LysM"/>
    <property type="match status" value="1"/>
</dbReference>
<dbReference type="SUPFAM" id="SSF51261">
    <property type="entry name" value="Duplicated hybrid motif"/>
    <property type="match status" value="1"/>
</dbReference>
<sequence length="439" mass="48963">MQEFVRSVSLALNGLPRLHKVLLGMLTALTLAVAAWNPVLNHTPLKREIALDIETQRDLQPEASEPLDQVMPNDAPELEPEKDDLDKKLEEAVHEHTVESGETLGSILTQYGIDMSDVHALTKSNPEVQRLGIGQELSWKLDDDGLLKQLTWAVNNRETRVYDRADNGAYKRSVETMQGTWQNDRVAGTIDGSFVSSAKAAGLSTREIQQVTKALQWQVDFRKLKKGDKFSVLMSREFLDGKVTGSGEVKAVRLNSSGKDYYAIQAEDGRFYNREGAGLAKGFLRLPTLKQYRISSNFNPRRLHPVTRRVAPHNGTDFAAPIGTPVLSIGDGEVVKAGYHPYAGNYVVIRLGRQYQTRFLHLSKILVKQGQKVKKGDRVALSGNTGRSTGPHIHYEFLLNSRPVDPMKVKLPMSDGLAGQERRAFLARTKEYLPQLTLD</sequence>
<keyword evidence="10" id="KW-0812">Transmembrane</keyword>
<evidence type="ECO:0000256" key="3">
    <source>
        <dbReference type="ARBA" id="ARBA00006646"/>
    </source>
</evidence>
<dbReference type="InterPro" id="IPR007340">
    <property type="entry name" value="LysM_Opacity-associatedA"/>
</dbReference>
<evidence type="ECO:0000256" key="2">
    <source>
        <dbReference type="ARBA" id="ARBA00004162"/>
    </source>
</evidence>
<dbReference type="EC" id="3.4.24.-" evidence="11"/>
<dbReference type="CDD" id="cd00118">
    <property type="entry name" value="LysM"/>
    <property type="match status" value="1"/>
</dbReference>
<comment type="similarity">
    <text evidence="3">Belongs to the peptidase M23B family.</text>
</comment>
<dbReference type="GO" id="GO:0042834">
    <property type="term" value="F:peptidoglycan binding"/>
    <property type="evidence" value="ECO:0007669"/>
    <property type="project" value="InterPro"/>
</dbReference>
<evidence type="ECO:0000256" key="1">
    <source>
        <dbReference type="ARBA" id="ARBA00001947"/>
    </source>
</evidence>
<evidence type="ECO:0000256" key="4">
    <source>
        <dbReference type="ARBA" id="ARBA00022670"/>
    </source>
</evidence>
<dbReference type="Pfam" id="PF01551">
    <property type="entry name" value="Peptidase_M23"/>
    <property type="match status" value="1"/>
</dbReference>
<evidence type="ECO:0000313" key="12">
    <source>
        <dbReference type="Proteomes" id="UP000664658"/>
    </source>
</evidence>
<evidence type="ECO:0000313" key="11">
    <source>
        <dbReference type="EMBL" id="MBO1107131.1"/>
    </source>
</evidence>
<dbReference type="InterPro" id="IPR016047">
    <property type="entry name" value="M23ase_b-sheet_dom"/>
</dbReference>
<dbReference type="CDD" id="cd12797">
    <property type="entry name" value="M23_peptidase"/>
    <property type="match status" value="1"/>
</dbReference>
<dbReference type="EMBL" id="JAFNAA010000002">
    <property type="protein sequence ID" value="MBO1107131.1"/>
    <property type="molecule type" value="Genomic_DNA"/>
</dbReference>
<feature type="region of interest" description="Disordered" evidence="9">
    <location>
        <begin position="60"/>
        <end position="81"/>
    </location>
</feature>
<evidence type="ECO:0000256" key="9">
    <source>
        <dbReference type="SAM" id="MobiDB-lite"/>
    </source>
</evidence>
<comment type="subcellular location">
    <subcellularLocation>
        <location evidence="2">Cell membrane</location>
        <topology evidence="2">Single-pass membrane protein</topology>
    </subcellularLocation>
</comment>
<dbReference type="PANTHER" id="PTHR21666:SF292">
    <property type="entry name" value="MUREIN DD-ENDOPEPTIDASE MEPM"/>
    <property type="match status" value="1"/>
</dbReference>
<proteinExistence type="inferred from homology"/>
<evidence type="ECO:0000256" key="8">
    <source>
        <dbReference type="ARBA" id="ARBA00023049"/>
    </source>
</evidence>
<comment type="caution">
    <text evidence="11">The sequence shown here is derived from an EMBL/GenBank/DDBJ whole genome shotgun (WGS) entry which is preliminary data.</text>
</comment>
<name>A0A8E0W334_PLESH</name>
<evidence type="ECO:0000256" key="10">
    <source>
        <dbReference type="SAM" id="Phobius"/>
    </source>
</evidence>
<dbReference type="InterPro" id="IPR013731">
    <property type="entry name" value="OapA_N"/>
</dbReference>
<comment type="cofactor">
    <cofactor evidence="1">
        <name>Zn(2+)</name>
        <dbReference type="ChEBI" id="CHEBI:29105"/>
    </cofactor>
</comment>
<keyword evidence="10" id="KW-0472">Membrane</keyword>
<dbReference type="PROSITE" id="PS51782">
    <property type="entry name" value="LYSM"/>
    <property type="match status" value="1"/>
</dbReference>
<dbReference type="Pfam" id="PF04225">
    <property type="entry name" value="LysM_OapA"/>
    <property type="match status" value="1"/>
</dbReference>
<dbReference type="InterPro" id="IPR011055">
    <property type="entry name" value="Dup_hybrid_motif"/>
</dbReference>
<dbReference type="Gene3D" id="3.10.450.350">
    <property type="match status" value="2"/>
</dbReference>
<keyword evidence="5" id="KW-0479">Metal-binding</keyword>
<gene>
    <name evidence="11" type="primary">mepM</name>
    <name evidence="11" type="ORF">J2R62_02645</name>
</gene>
<evidence type="ECO:0000256" key="5">
    <source>
        <dbReference type="ARBA" id="ARBA00022723"/>
    </source>
</evidence>
<dbReference type="Pfam" id="PF08525">
    <property type="entry name" value="OapA_N"/>
    <property type="match status" value="1"/>
</dbReference>
<keyword evidence="6 11" id="KW-0378">Hydrolase</keyword>
<dbReference type="FunFam" id="2.70.70.10:FF:000002">
    <property type="entry name" value="Murein DD-endopeptidase MepM"/>
    <property type="match status" value="1"/>
</dbReference>
<reference evidence="11" key="1">
    <citation type="submission" date="2021-03" db="EMBL/GenBank/DDBJ databases">
        <title>Plesiomonas shigelloides zfcc0051, isolated from zebrafish feces.</title>
        <authorList>
            <person name="Vanderhoek Z."/>
            <person name="Gaulke C."/>
        </authorList>
    </citation>
    <scope>NUCLEOTIDE SEQUENCE</scope>
    <source>
        <strain evidence="11">Zfcc0051</strain>
    </source>
</reference>
<keyword evidence="4" id="KW-0645">Protease</keyword>
<feature type="transmembrane region" description="Helical" evidence="10">
    <location>
        <begin position="21"/>
        <end position="39"/>
    </location>
</feature>
<dbReference type="Proteomes" id="UP000664658">
    <property type="component" value="Unassembled WGS sequence"/>
</dbReference>